<accession>A0A2K3PH19</accession>
<proteinExistence type="predicted"/>
<protein>
    <submittedName>
        <fullName evidence="1">Uncharacterized protein</fullName>
    </submittedName>
</protein>
<reference evidence="1 2" key="1">
    <citation type="journal article" date="2014" name="Am. J. Bot.">
        <title>Genome assembly and annotation for red clover (Trifolium pratense; Fabaceae).</title>
        <authorList>
            <person name="Istvanek J."/>
            <person name="Jaros M."/>
            <person name="Krenek A."/>
            <person name="Repkova J."/>
        </authorList>
    </citation>
    <scope>NUCLEOTIDE SEQUENCE [LARGE SCALE GENOMIC DNA]</scope>
    <source>
        <strain evidence="2">cv. Tatra</strain>
        <tissue evidence="1">Young leaves</tissue>
    </source>
</reference>
<dbReference type="EMBL" id="ASHM01006966">
    <property type="protein sequence ID" value="PNY14571.1"/>
    <property type="molecule type" value="Genomic_DNA"/>
</dbReference>
<dbReference type="Gramene" id="Tp57577_TGAC_v2_mRNA13718">
    <property type="protein sequence ID" value="Tp57577_TGAC_v2_mRNA13718"/>
    <property type="gene ID" value="Tp57577_TGAC_v2_gene13271"/>
</dbReference>
<name>A0A2K3PH19_TRIPR</name>
<gene>
    <name evidence="1" type="ORF">L195_g011254</name>
</gene>
<evidence type="ECO:0000313" key="2">
    <source>
        <dbReference type="Proteomes" id="UP000236291"/>
    </source>
</evidence>
<dbReference type="AlphaFoldDB" id="A0A2K3PH19"/>
<comment type="caution">
    <text evidence="1">The sequence shown here is derived from an EMBL/GenBank/DDBJ whole genome shotgun (WGS) entry which is preliminary data.</text>
</comment>
<evidence type="ECO:0000313" key="1">
    <source>
        <dbReference type="EMBL" id="PNY14571.1"/>
    </source>
</evidence>
<sequence length="80" mass="8722">MEALLELISKSKVATAIPSSFNLQTSKRAPFKGFCLLCDNCKAASPPWSGHQARLDSVFTFHRYVADVGWPPGASLLLLD</sequence>
<reference evidence="1 2" key="2">
    <citation type="journal article" date="2017" name="Front. Plant Sci.">
        <title>Gene Classification and Mining of Molecular Markers Useful in Red Clover (Trifolium pratense) Breeding.</title>
        <authorList>
            <person name="Istvanek J."/>
            <person name="Dluhosova J."/>
            <person name="Dluhos P."/>
            <person name="Patkova L."/>
            <person name="Nedelnik J."/>
            <person name="Repkova J."/>
        </authorList>
    </citation>
    <scope>NUCLEOTIDE SEQUENCE [LARGE SCALE GENOMIC DNA]</scope>
    <source>
        <strain evidence="2">cv. Tatra</strain>
        <tissue evidence="1">Young leaves</tissue>
    </source>
</reference>
<organism evidence="1 2">
    <name type="scientific">Trifolium pratense</name>
    <name type="common">Red clover</name>
    <dbReference type="NCBI Taxonomy" id="57577"/>
    <lineage>
        <taxon>Eukaryota</taxon>
        <taxon>Viridiplantae</taxon>
        <taxon>Streptophyta</taxon>
        <taxon>Embryophyta</taxon>
        <taxon>Tracheophyta</taxon>
        <taxon>Spermatophyta</taxon>
        <taxon>Magnoliopsida</taxon>
        <taxon>eudicotyledons</taxon>
        <taxon>Gunneridae</taxon>
        <taxon>Pentapetalae</taxon>
        <taxon>rosids</taxon>
        <taxon>fabids</taxon>
        <taxon>Fabales</taxon>
        <taxon>Fabaceae</taxon>
        <taxon>Papilionoideae</taxon>
        <taxon>50 kb inversion clade</taxon>
        <taxon>NPAAA clade</taxon>
        <taxon>Hologalegina</taxon>
        <taxon>IRL clade</taxon>
        <taxon>Trifolieae</taxon>
        <taxon>Trifolium</taxon>
    </lineage>
</organism>
<dbReference type="Proteomes" id="UP000236291">
    <property type="component" value="Unassembled WGS sequence"/>
</dbReference>